<accession>A0A0B8NGE0</accession>
<evidence type="ECO:0000313" key="4">
    <source>
        <dbReference type="Proteomes" id="UP000180166"/>
    </source>
</evidence>
<evidence type="ECO:0000313" key="3">
    <source>
        <dbReference type="Proteomes" id="UP000037179"/>
    </source>
</evidence>
<sequence length="152" mass="16285">MTLYTLNPDVPADHAEWVVDDTADPPQVTGARFEFVLPVISELLTSQSGLYAVTEPLAAALAASGMTGFSLVPAEGAPADYADNADAIVIPTFYGLYLHGEPGKDDFAHERGAPVGLVLSQRAADLLCERDPALSEMRWEVDETGRLTRDPL</sequence>
<gene>
    <name evidence="1" type="ORF">NS506_03793</name>
    <name evidence="2" type="ORF">NSK11_contig00261-0001</name>
</gene>
<evidence type="ECO:0000313" key="1">
    <source>
        <dbReference type="EMBL" id="APA97842.1"/>
    </source>
</evidence>
<reference evidence="1 4" key="3">
    <citation type="submission" date="2016-10" db="EMBL/GenBank/DDBJ databases">
        <title>Genome sequence of Nocardia seriolae strain EM150506, isolated from Anguila japonica.</title>
        <authorList>
            <person name="Han H.-J."/>
        </authorList>
    </citation>
    <scope>NUCLEOTIDE SEQUENCE [LARGE SCALE GENOMIC DNA]</scope>
    <source>
        <strain evidence="1 4">EM150506</strain>
    </source>
</reference>
<evidence type="ECO:0000313" key="2">
    <source>
        <dbReference type="EMBL" id="GAP33408.1"/>
    </source>
</evidence>
<dbReference type="Proteomes" id="UP000180166">
    <property type="component" value="Chromosome"/>
</dbReference>
<dbReference type="GeneID" id="93376151"/>
<dbReference type="OrthoDB" id="4547149at2"/>
<reference evidence="3" key="1">
    <citation type="submission" date="2015-07" db="EMBL/GenBank/DDBJ databases">
        <title>Nocardia seriolae U-1 whole genome shotgun sequence.</title>
        <authorList>
            <person name="Imajoh M."/>
            <person name="Fukumoto Y."/>
            <person name="Sukeda M."/>
            <person name="Yamane J."/>
            <person name="Yamasaki K."/>
            <person name="Shimizu M."/>
            <person name="Ohnishi K."/>
            <person name="Oshima S."/>
        </authorList>
    </citation>
    <scope>NUCLEOTIDE SEQUENCE [LARGE SCALE GENOMIC DNA]</scope>
    <source>
        <strain evidence="3">U-1</strain>
    </source>
</reference>
<name>A0A0B8NGE0_9NOCA</name>
<proteinExistence type="predicted"/>
<organism evidence="2 3">
    <name type="scientific">Nocardia seriolae</name>
    <dbReference type="NCBI Taxonomy" id="37332"/>
    <lineage>
        <taxon>Bacteria</taxon>
        <taxon>Bacillati</taxon>
        <taxon>Actinomycetota</taxon>
        <taxon>Actinomycetes</taxon>
        <taxon>Mycobacteriales</taxon>
        <taxon>Nocardiaceae</taxon>
        <taxon>Nocardia</taxon>
    </lineage>
</organism>
<keyword evidence="3" id="KW-1185">Reference proteome</keyword>
<protein>
    <submittedName>
        <fullName evidence="2">Uncharacterized protein</fullName>
    </submittedName>
</protein>
<dbReference type="Proteomes" id="UP000037179">
    <property type="component" value="Unassembled WGS sequence"/>
</dbReference>
<dbReference type="EMBL" id="CP017839">
    <property type="protein sequence ID" value="APA97842.1"/>
    <property type="molecule type" value="Genomic_DNA"/>
</dbReference>
<dbReference type="AlphaFoldDB" id="A0A0B8NGE0"/>
<dbReference type="KEGG" id="nsr:NS506_03793"/>
<reference evidence="2 3" key="2">
    <citation type="journal article" date="2016" name="Genome Announc.">
        <title>Draft Genome Sequence of Erythromycin- and Oxytetracycline-Sensitive Nocardia seriolae Strain U-1 (NBRC 110359).</title>
        <authorList>
            <person name="Imajoh M."/>
            <person name="Sukeda M."/>
            <person name="Shimizu M."/>
            <person name="Yamane J."/>
            <person name="Ohnishi K."/>
            <person name="Oshima S."/>
        </authorList>
    </citation>
    <scope>NUCLEOTIDE SEQUENCE [LARGE SCALE GENOMIC DNA]</scope>
    <source>
        <strain evidence="2 3">U-1</strain>
    </source>
</reference>
<dbReference type="RefSeq" id="WP_033091760.1">
    <property type="nucleotide sequence ID" value="NZ_AP017900.1"/>
</dbReference>
<dbReference type="EMBL" id="BBYQ01000261">
    <property type="protein sequence ID" value="GAP33408.1"/>
    <property type="molecule type" value="Genomic_DNA"/>
</dbReference>